<name>A0A4R4D870_9PROT</name>
<reference evidence="1 2" key="1">
    <citation type="submission" date="2019-03" db="EMBL/GenBank/DDBJ databases">
        <title>Paracraurococcus aquatilis NE82 genome sequence.</title>
        <authorList>
            <person name="Zhao Y."/>
            <person name="Du Z."/>
        </authorList>
    </citation>
    <scope>NUCLEOTIDE SEQUENCE [LARGE SCALE GENOMIC DNA]</scope>
    <source>
        <strain evidence="1 2">NE82</strain>
    </source>
</reference>
<gene>
    <name evidence="1" type="ORF">EXY23_22095</name>
</gene>
<proteinExistence type="predicted"/>
<dbReference type="EMBL" id="SKBM01000028">
    <property type="protein sequence ID" value="TCZ55278.1"/>
    <property type="molecule type" value="Genomic_DNA"/>
</dbReference>
<dbReference type="AlphaFoldDB" id="A0A4R4D870"/>
<organism evidence="1 2">
    <name type="scientific">Roseicella aquatilis</name>
    <dbReference type="NCBI Taxonomy" id="2527868"/>
    <lineage>
        <taxon>Bacteria</taxon>
        <taxon>Pseudomonadati</taxon>
        <taxon>Pseudomonadota</taxon>
        <taxon>Alphaproteobacteria</taxon>
        <taxon>Acetobacterales</taxon>
        <taxon>Roseomonadaceae</taxon>
        <taxon>Roseicella</taxon>
    </lineage>
</organism>
<keyword evidence="2" id="KW-1185">Reference proteome</keyword>
<comment type="caution">
    <text evidence="1">The sequence shown here is derived from an EMBL/GenBank/DDBJ whole genome shotgun (WGS) entry which is preliminary data.</text>
</comment>
<dbReference type="OrthoDB" id="9771846at2"/>
<evidence type="ECO:0008006" key="3">
    <source>
        <dbReference type="Google" id="ProtNLM"/>
    </source>
</evidence>
<evidence type="ECO:0000313" key="2">
    <source>
        <dbReference type="Proteomes" id="UP000295023"/>
    </source>
</evidence>
<evidence type="ECO:0000313" key="1">
    <source>
        <dbReference type="EMBL" id="TCZ55278.1"/>
    </source>
</evidence>
<dbReference type="Proteomes" id="UP000295023">
    <property type="component" value="Unassembled WGS sequence"/>
</dbReference>
<dbReference type="RefSeq" id="WP_132294861.1">
    <property type="nucleotide sequence ID" value="NZ_SKBM01000028.1"/>
</dbReference>
<accession>A0A4R4D870</accession>
<sequence length="156" mass="17614">MTAWILQARPEIFDSEAYLGRLKVGAKGTWLVTGTGKGMMAHHRAYFWRSGGDGLVAVGCLTGRAFPEQISADQMPDWTAEGKRRVAGRPRYWVPYRIEFTLPSRTISRDVCRRDPILSQQRPIAPVHVGSSFAVSKQAEERFEELIKELARRAKP</sequence>
<protein>
    <recommendedName>
        <fullName evidence="3">EVE domain-containing protein</fullName>
    </recommendedName>
</protein>